<name>A0ABS5TFU5_9ACTN</name>
<organism evidence="2 3">
    <name type="scientific">Kineosporia corallincola</name>
    <dbReference type="NCBI Taxonomy" id="2835133"/>
    <lineage>
        <taxon>Bacteria</taxon>
        <taxon>Bacillati</taxon>
        <taxon>Actinomycetota</taxon>
        <taxon>Actinomycetes</taxon>
        <taxon>Kineosporiales</taxon>
        <taxon>Kineosporiaceae</taxon>
        <taxon>Kineosporia</taxon>
    </lineage>
</organism>
<sequence>MRRTGHAIATTSALAASLGLGAHDAVVLQNSNKLTLRLLPGQVLARVAPLAEPGAVQIARFELDVAAHLAASGAPVALPAPGIEPRVHERDGYAVTFWTYHEPVARPLTPAEYAHALRDLHTGMRGIDLPAPHFTDRVAVALDRLADHARTPDLATADRELLAGALRDGSRAVAESAVPEQFLHGEPHPGNLVTTRDRPLFVDFETCCRGPVEYDLAHTPDDVAAHYPGADPRVLNDCRVVMTAMIATWRWDRDDELPGRDRLRHEWLSRLRRAI</sequence>
<dbReference type="Pfam" id="PF01636">
    <property type="entry name" value="APH"/>
    <property type="match status" value="1"/>
</dbReference>
<keyword evidence="3" id="KW-1185">Reference proteome</keyword>
<reference evidence="2 3" key="1">
    <citation type="submission" date="2021-05" db="EMBL/GenBank/DDBJ databases">
        <title>Kineosporia and Streptomyces sp. nov. two new marine actinobacteria isolated from Coral.</title>
        <authorList>
            <person name="Buangrab K."/>
            <person name="Sutthacheep M."/>
            <person name="Yeemin T."/>
            <person name="Harunari E."/>
            <person name="Igarashi Y."/>
            <person name="Kanchanasin P."/>
            <person name="Tanasupawat S."/>
            <person name="Phongsopitanun W."/>
        </authorList>
    </citation>
    <scope>NUCLEOTIDE SEQUENCE [LARGE SCALE GENOMIC DNA]</scope>
    <source>
        <strain evidence="2 3">J2-2</strain>
    </source>
</reference>
<evidence type="ECO:0000313" key="3">
    <source>
        <dbReference type="Proteomes" id="UP001197247"/>
    </source>
</evidence>
<evidence type="ECO:0000313" key="2">
    <source>
        <dbReference type="EMBL" id="MBT0769922.1"/>
    </source>
</evidence>
<accession>A0ABS5TFU5</accession>
<feature type="domain" description="Aminoglycoside phosphotransferase" evidence="1">
    <location>
        <begin position="43"/>
        <end position="220"/>
    </location>
</feature>
<protein>
    <submittedName>
        <fullName evidence="2">Aminoglycoside phosphotransferase family protein</fullName>
    </submittedName>
</protein>
<dbReference type="RefSeq" id="WP_214156222.1">
    <property type="nucleotide sequence ID" value="NZ_JAHBAY010000005.1"/>
</dbReference>
<dbReference type="SUPFAM" id="SSF56112">
    <property type="entry name" value="Protein kinase-like (PK-like)"/>
    <property type="match status" value="1"/>
</dbReference>
<dbReference type="InterPro" id="IPR011009">
    <property type="entry name" value="Kinase-like_dom_sf"/>
</dbReference>
<comment type="caution">
    <text evidence="2">The sequence shown here is derived from an EMBL/GenBank/DDBJ whole genome shotgun (WGS) entry which is preliminary data.</text>
</comment>
<dbReference type="EMBL" id="JAHBAY010000005">
    <property type="protein sequence ID" value="MBT0769922.1"/>
    <property type="molecule type" value="Genomic_DNA"/>
</dbReference>
<gene>
    <name evidence="2" type="ORF">KIH74_13375</name>
</gene>
<dbReference type="Gene3D" id="3.90.1200.10">
    <property type="match status" value="1"/>
</dbReference>
<proteinExistence type="predicted"/>
<dbReference type="InterPro" id="IPR002575">
    <property type="entry name" value="Aminoglycoside_PTrfase"/>
</dbReference>
<evidence type="ECO:0000259" key="1">
    <source>
        <dbReference type="Pfam" id="PF01636"/>
    </source>
</evidence>
<dbReference type="Proteomes" id="UP001197247">
    <property type="component" value="Unassembled WGS sequence"/>
</dbReference>